<protein>
    <submittedName>
        <fullName evidence="2">Uncharacterized protein</fullName>
    </submittedName>
</protein>
<keyword evidence="1" id="KW-1133">Transmembrane helix</keyword>
<evidence type="ECO:0000313" key="3">
    <source>
        <dbReference type="Proteomes" id="UP000272706"/>
    </source>
</evidence>
<feature type="transmembrane region" description="Helical" evidence="1">
    <location>
        <begin position="12"/>
        <end position="32"/>
    </location>
</feature>
<reference evidence="2 3" key="1">
    <citation type="submission" date="2018-09" db="EMBL/GenBank/DDBJ databases">
        <title>Mesorhizobium carmichaelinearum sp. nov. isolated from Carmichaelinea spp. root nodules in New Zealand.</title>
        <authorList>
            <person name="De Meyer S.E."/>
        </authorList>
    </citation>
    <scope>NUCLEOTIDE SEQUENCE [LARGE SCALE GENOMIC DNA]</scope>
    <source>
        <strain evidence="2 3">ICMP19557</strain>
    </source>
</reference>
<organism evidence="2 3">
    <name type="scientific">Mesorhizobium waimense</name>
    <dbReference type="NCBI Taxonomy" id="1300307"/>
    <lineage>
        <taxon>Bacteria</taxon>
        <taxon>Pseudomonadati</taxon>
        <taxon>Pseudomonadota</taxon>
        <taxon>Alphaproteobacteria</taxon>
        <taxon>Hyphomicrobiales</taxon>
        <taxon>Phyllobacteriaceae</taxon>
        <taxon>Mesorhizobium</taxon>
    </lineage>
</organism>
<keyword evidence="3" id="KW-1185">Reference proteome</keyword>
<sequence>MTPIKKCPLGELFSAFIFGAALLISGCATPYIPPKVQEPGLTNASSFGGIMSFAKQEDLRVVWVHGMCTHEEDWADNRHALLQHAIAIGSSRRNTVYGPEQAARVTFNHSVNGHALELRFLVWSTLAADAKIAIGLDHNDELKRASLNRDLKKGLIDDCFSDAVIYTGTAGNPTRSWMRSEVCDALGGNISAAGRCLINDSKPRRKTVLIAESLGSKILSDAIVSIWQTTPASEQSRVAQRLGDVQMVFLLANQIPLLNAATYSPGTARIAADKSADRASGSLLDVFASARAQKKALRAEPSGPIRFVAFTDPNDLLSYRLFPKAYLPEDMKITNVIVSNDQTYLGLLERPDTAHCGYGWNPAVIATVAEGYDGKRLGSIPINVPHSCGLGG</sequence>
<comment type="caution">
    <text evidence="2">The sequence shown here is derived from an EMBL/GenBank/DDBJ whole genome shotgun (WGS) entry which is preliminary data.</text>
</comment>
<keyword evidence="1" id="KW-0472">Membrane</keyword>
<name>A0A3A5K7B8_9HYPH</name>
<proteinExistence type="predicted"/>
<keyword evidence="1" id="KW-0812">Transmembrane</keyword>
<gene>
    <name evidence="2" type="ORF">D3227_33775</name>
</gene>
<evidence type="ECO:0000313" key="2">
    <source>
        <dbReference type="EMBL" id="RJT28616.1"/>
    </source>
</evidence>
<dbReference type="RefSeq" id="WP_120018479.1">
    <property type="nucleotide sequence ID" value="NZ_QZWZ01000050.1"/>
</dbReference>
<dbReference type="PROSITE" id="PS51257">
    <property type="entry name" value="PROKAR_LIPOPROTEIN"/>
    <property type="match status" value="1"/>
</dbReference>
<accession>A0A3A5K7B8</accession>
<dbReference type="AlphaFoldDB" id="A0A3A5K7B8"/>
<dbReference type="Proteomes" id="UP000272706">
    <property type="component" value="Unassembled WGS sequence"/>
</dbReference>
<dbReference type="EMBL" id="QZWZ01000050">
    <property type="protein sequence ID" value="RJT28616.1"/>
    <property type="molecule type" value="Genomic_DNA"/>
</dbReference>
<dbReference type="OrthoDB" id="8477673at2"/>
<evidence type="ECO:0000256" key="1">
    <source>
        <dbReference type="SAM" id="Phobius"/>
    </source>
</evidence>